<keyword evidence="3" id="KW-1185">Reference proteome</keyword>
<name>A0AAV5SG35_9BILA</name>
<dbReference type="GO" id="GO:0005829">
    <property type="term" value="C:cytosol"/>
    <property type="evidence" value="ECO:0007669"/>
    <property type="project" value="TreeGrafter"/>
</dbReference>
<evidence type="ECO:0000313" key="3">
    <source>
        <dbReference type="Proteomes" id="UP001432027"/>
    </source>
</evidence>
<proteinExistence type="predicted"/>
<feature type="non-terminal residue" evidence="2">
    <location>
        <position position="1"/>
    </location>
</feature>
<dbReference type="PANTHER" id="PTHR46035:SF1">
    <property type="entry name" value="TETRATRICOPEPTIDE REPEAT PROTEIN 4"/>
    <property type="match status" value="1"/>
</dbReference>
<organism evidence="2 3">
    <name type="scientific">Pristionchus entomophagus</name>
    <dbReference type="NCBI Taxonomy" id="358040"/>
    <lineage>
        <taxon>Eukaryota</taxon>
        <taxon>Metazoa</taxon>
        <taxon>Ecdysozoa</taxon>
        <taxon>Nematoda</taxon>
        <taxon>Chromadorea</taxon>
        <taxon>Rhabditida</taxon>
        <taxon>Rhabditina</taxon>
        <taxon>Diplogasteromorpha</taxon>
        <taxon>Diplogasteroidea</taxon>
        <taxon>Neodiplogasteridae</taxon>
        <taxon>Pristionchus</taxon>
    </lineage>
</organism>
<dbReference type="PANTHER" id="PTHR46035">
    <property type="entry name" value="TETRATRICOPEPTIDE REPEAT PROTEIN 4"/>
    <property type="match status" value="1"/>
</dbReference>
<dbReference type="Proteomes" id="UP001432027">
    <property type="component" value="Unassembled WGS sequence"/>
</dbReference>
<dbReference type="GO" id="GO:0030544">
    <property type="term" value="F:Hsp70 protein binding"/>
    <property type="evidence" value="ECO:0007669"/>
    <property type="project" value="TreeGrafter"/>
</dbReference>
<evidence type="ECO:0000256" key="1">
    <source>
        <dbReference type="SAM" id="MobiDB-lite"/>
    </source>
</evidence>
<sequence>QIGSLRSAVKDCATSLRFDHTNLKAVIRGAECLLGLSYASNTLQWIDSALKGYDGIDDGEPLLKTITHLRAKAEKEEEGEERDRRKKRSE</sequence>
<evidence type="ECO:0000313" key="2">
    <source>
        <dbReference type="EMBL" id="GMS81637.1"/>
    </source>
</evidence>
<dbReference type="GO" id="GO:0005634">
    <property type="term" value="C:nucleus"/>
    <property type="evidence" value="ECO:0007669"/>
    <property type="project" value="TreeGrafter"/>
</dbReference>
<dbReference type="Gene3D" id="1.25.40.10">
    <property type="entry name" value="Tetratricopeptide repeat domain"/>
    <property type="match status" value="1"/>
</dbReference>
<accession>A0AAV5SG35</accession>
<reference evidence="2" key="1">
    <citation type="submission" date="2023-10" db="EMBL/GenBank/DDBJ databases">
        <title>Genome assembly of Pristionchus species.</title>
        <authorList>
            <person name="Yoshida K."/>
            <person name="Sommer R.J."/>
        </authorList>
    </citation>
    <scope>NUCLEOTIDE SEQUENCE</scope>
    <source>
        <strain evidence="2">RS0144</strain>
    </source>
</reference>
<comment type="caution">
    <text evidence="2">The sequence shown here is derived from an EMBL/GenBank/DDBJ whole genome shotgun (WGS) entry which is preliminary data.</text>
</comment>
<dbReference type="AlphaFoldDB" id="A0AAV5SG35"/>
<dbReference type="GO" id="GO:0051879">
    <property type="term" value="F:Hsp90 protein binding"/>
    <property type="evidence" value="ECO:0007669"/>
    <property type="project" value="TreeGrafter"/>
</dbReference>
<gene>
    <name evidence="2" type="ORF">PENTCL1PPCAC_3812</name>
</gene>
<feature type="region of interest" description="Disordered" evidence="1">
    <location>
        <begin position="70"/>
        <end position="90"/>
    </location>
</feature>
<feature type="non-terminal residue" evidence="2">
    <location>
        <position position="90"/>
    </location>
</feature>
<dbReference type="EMBL" id="BTSX01000001">
    <property type="protein sequence ID" value="GMS81637.1"/>
    <property type="molecule type" value="Genomic_DNA"/>
</dbReference>
<dbReference type="GO" id="GO:0006457">
    <property type="term" value="P:protein folding"/>
    <property type="evidence" value="ECO:0007669"/>
    <property type="project" value="TreeGrafter"/>
</dbReference>
<protein>
    <submittedName>
        <fullName evidence="2">Uncharacterized protein</fullName>
    </submittedName>
</protein>
<dbReference type="InterPro" id="IPR011990">
    <property type="entry name" value="TPR-like_helical_dom_sf"/>
</dbReference>